<dbReference type="AlphaFoldDB" id="A0A9Q0DRY0"/>
<evidence type="ECO:0000313" key="3">
    <source>
        <dbReference type="Proteomes" id="UP001148018"/>
    </source>
</evidence>
<feature type="region of interest" description="Disordered" evidence="1">
    <location>
        <begin position="98"/>
        <end position="130"/>
    </location>
</feature>
<accession>A0A9Q0DRY0</accession>
<sequence>MVFNAVLDRIGPYFVCRVVGLPGRPRSEPQAEGSRTLLKRDCYCLGIAKVLTVQVSCYHQQVSCCYLENFPALLSFAGLHSAGDSVGVQIHAKLSRVGVPSGTPCRGTPDVTGRDPLSSLSQVGSSSNAA</sequence>
<dbReference type="EMBL" id="JANIIK010000112">
    <property type="protein sequence ID" value="KAJ3593376.1"/>
    <property type="molecule type" value="Genomic_DNA"/>
</dbReference>
<gene>
    <name evidence="2" type="ORF">NHX12_005711</name>
</gene>
<evidence type="ECO:0000256" key="1">
    <source>
        <dbReference type="SAM" id="MobiDB-lite"/>
    </source>
</evidence>
<keyword evidence="3" id="KW-1185">Reference proteome</keyword>
<dbReference type="Proteomes" id="UP001148018">
    <property type="component" value="Unassembled WGS sequence"/>
</dbReference>
<reference evidence="2" key="1">
    <citation type="submission" date="2022-07" db="EMBL/GenBank/DDBJ databases">
        <title>Chromosome-level genome of Muraenolepis orangiensis.</title>
        <authorList>
            <person name="Kim J."/>
        </authorList>
    </citation>
    <scope>NUCLEOTIDE SEQUENCE</scope>
    <source>
        <strain evidence="2">KU_S4_2022</strain>
        <tissue evidence="2">Muscle</tissue>
    </source>
</reference>
<protein>
    <submittedName>
        <fullName evidence="2">Uncharacterized protein</fullName>
    </submittedName>
</protein>
<feature type="compositionally biased region" description="Low complexity" evidence="1">
    <location>
        <begin position="118"/>
        <end position="130"/>
    </location>
</feature>
<evidence type="ECO:0000313" key="2">
    <source>
        <dbReference type="EMBL" id="KAJ3593376.1"/>
    </source>
</evidence>
<name>A0A9Q0DRY0_9TELE</name>
<proteinExistence type="predicted"/>
<organism evidence="2 3">
    <name type="scientific">Muraenolepis orangiensis</name>
    <name type="common">Patagonian moray cod</name>
    <dbReference type="NCBI Taxonomy" id="630683"/>
    <lineage>
        <taxon>Eukaryota</taxon>
        <taxon>Metazoa</taxon>
        <taxon>Chordata</taxon>
        <taxon>Craniata</taxon>
        <taxon>Vertebrata</taxon>
        <taxon>Euteleostomi</taxon>
        <taxon>Actinopterygii</taxon>
        <taxon>Neopterygii</taxon>
        <taxon>Teleostei</taxon>
        <taxon>Neoteleostei</taxon>
        <taxon>Acanthomorphata</taxon>
        <taxon>Zeiogadaria</taxon>
        <taxon>Gadariae</taxon>
        <taxon>Gadiformes</taxon>
        <taxon>Muraenolepidoidei</taxon>
        <taxon>Muraenolepididae</taxon>
        <taxon>Muraenolepis</taxon>
    </lineage>
</organism>
<comment type="caution">
    <text evidence="2">The sequence shown here is derived from an EMBL/GenBank/DDBJ whole genome shotgun (WGS) entry which is preliminary data.</text>
</comment>